<dbReference type="RefSeq" id="WP_344998042.1">
    <property type="nucleotide sequence ID" value="NZ_BAABFR010000058.1"/>
</dbReference>
<feature type="region of interest" description="Disordered" evidence="1">
    <location>
        <begin position="70"/>
        <end position="117"/>
    </location>
</feature>
<evidence type="ECO:0008006" key="4">
    <source>
        <dbReference type="Google" id="ProtNLM"/>
    </source>
</evidence>
<organism evidence="2 3">
    <name type="scientific">Tsukamurella soli</name>
    <dbReference type="NCBI Taxonomy" id="644556"/>
    <lineage>
        <taxon>Bacteria</taxon>
        <taxon>Bacillati</taxon>
        <taxon>Actinomycetota</taxon>
        <taxon>Actinomycetes</taxon>
        <taxon>Mycobacteriales</taxon>
        <taxon>Tsukamurellaceae</taxon>
        <taxon>Tsukamurella</taxon>
    </lineage>
</organism>
<feature type="compositionally biased region" description="Low complexity" evidence="1">
    <location>
        <begin position="81"/>
        <end position="110"/>
    </location>
</feature>
<evidence type="ECO:0000313" key="3">
    <source>
        <dbReference type="Proteomes" id="UP001500635"/>
    </source>
</evidence>
<proteinExistence type="predicted"/>
<protein>
    <recommendedName>
        <fullName evidence="4">Translation initiation factor</fullName>
    </recommendedName>
</protein>
<accession>A0ABP8JYA7</accession>
<keyword evidence="3" id="KW-1185">Reference proteome</keyword>
<reference evidence="3" key="1">
    <citation type="journal article" date="2019" name="Int. J. Syst. Evol. Microbiol.">
        <title>The Global Catalogue of Microorganisms (GCM) 10K type strain sequencing project: providing services to taxonomists for standard genome sequencing and annotation.</title>
        <authorList>
            <consortium name="The Broad Institute Genomics Platform"/>
            <consortium name="The Broad Institute Genome Sequencing Center for Infectious Disease"/>
            <person name="Wu L."/>
            <person name="Ma J."/>
        </authorList>
    </citation>
    <scope>NUCLEOTIDE SEQUENCE [LARGE SCALE GENOMIC DNA]</scope>
    <source>
        <strain evidence="3">JCM 17688</strain>
    </source>
</reference>
<evidence type="ECO:0000256" key="1">
    <source>
        <dbReference type="SAM" id="MobiDB-lite"/>
    </source>
</evidence>
<sequence length="211" mass="21534">MTPPPTEQTLTDADLTHLAAEIAEGRRPTVYLREPVPGLGLAAGASGRVVAVDGTTVTVKPAGVDDQLPFEPVELRMTRQPKPAKAAPAKRTAPSAKIASKAAPSKASPPRTAGARAPRSVAITVYVGADNTASLRVTRNVSKPSGAQDIPIAAVHKAVAGLGDRDAKAAVADVLAAARDAAAGRVADLQAELLAAKKSLAAIERAKRTQP</sequence>
<name>A0ABP8JYA7_9ACTN</name>
<dbReference type="Proteomes" id="UP001500635">
    <property type="component" value="Unassembled WGS sequence"/>
</dbReference>
<dbReference type="EMBL" id="BAABFR010000058">
    <property type="protein sequence ID" value="GAA4397809.1"/>
    <property type="molecule type" value="Genomic_DNA"/>
</dbReference>
<comment type="caution">
    <text evidence="2">The sequence shown here is derived from an EMBL/GenBank/DDBJ whole genome shotgun (WGS) entry which is preliminary data.</text>
</comment>
<gene>
    <name evidence="2" type="ORF">GCM10023147_33480</name>
</gene>
<evidence type="ECO:0000313" key="2">
    <source>
        <dbReference type="EMBL" id="GAA4397809.1"/>
    </source>
</evidence>